<comment type="caution">
    <text evidence="1">The sequence shown here is derived from an EMBL/GenBank/DDBJ whole genome shotgun (WGS) entry which is preliminary data.</text>
</comment>
<name>A0A399RWT5_9BACT</name>
<dbReference type="EMBL" id="QWGE01000005">
    <property type="protein sequence ID" value="RIJ34277.1"/>
    <property type="molecule type" value="Genomic_DNA"/>
</dbReference>
<dbReference type="Proteomes" id="UP000266005">
    <property type="component" value="Unassembled WGS sequence"/>
</dbReference>
<proteinExistence type="predicted"/>
<accession>A0A399RWT5</accession>
<gene>
    <name evidence="1" type="ORF">D1627_15245</name>
</gene>
<evidence type="ECO:0000313" key="1">
    <source>
        <dbReference type="EMBL" id="RIJ34277.1"/>
    </source>
</evidence>
<evidence type="ECO:0000313" key="2">
    <source>
        <dbReference type="Proteomes" id="UP000266005"/>
    </source>
</evidence>
<dbReference type="AlphaFoldDB" id="A0A399RWT5"/>
<reference evidence="2" key="1">
    <citation type="submission" date="2018-08" db="EMBL/GenBank/DDBJ databases">
        <title>Mucilaginibacter sp. MYSH2.</title>
        <authorList>
            <person name="Seo T."/>
        </authorList>
    </citation>
    <scope>NUCLEOTIDE SEQUENCE [LARGE SCALE GENOMIC DNA]</scope>
    <source>
        <strain evidence="2">KIRAN</strain>
    </source>
</reference>
<sequence length="62" mass="7274">MYSCLLLARAFSRAIFFSKQLYFRVSNSTNNKFILARALLEIDIARMMELQARTSKRLVLLE</sequence>
<organism evidence="1 2">
    <name type="scientific">Pontibacter oryzae</name>
    <dbReference type="NCBI Taxonomy" id="2304593"/>
    <lineage>
        <taxon>Bacteria</taxon>
        <taxon>Pseudomonadati</taxon>
        <taxon>Bacteroidota</taxon>
        <taxon>Cytophagia</taxon>
        <taxon>Cytophagales</taxon>
        <taxon>Hymenobacteraceae</taxon>
        <taxon>Pontibacter</taxon>
    </lineage>
</organism>
<keyword evidence="2" id="KW-1185">Reference proteome</keyword>
<protein>
    <submittedName>
        <fullName evidence="1">Uncharacterized protein</fullName>
    </submittedName>
</protein>